<feature type="transmembrane region" description="Helical" evidence="7">
    <location>
        <begin position="76"/>
        <end position="98"/>
    </location>
</feature>
<keyword evidence="9" id="KW-1185">Reference proteome</keyword>
<evidence type="ECO:0000256" key="1">
    <source>
        <dbReference type="ARBA" id="ARBA00004651"/>
    </source>
</evidence>
<feature type="transmembrane region" description="Helical" evidence="7">
    <location>
        <begin position="280"/>
        <end position="298"/>
    </location>
</feature>
<dbReference type="Proteomes" id="UP000664382">
    <property type="component" value="Unassembled WGS sequence"/>
</dbReference>
<dbReference type="Pfam" id="PF02653">
    <property type="entry name" value="BPD_transp_2"/>
    <property type="match status" value="1"/>
</dbReference>
<evidence type="ECO:0000256" key="3">
    <source>
        <dbReference type="ARBA" id="ARBA00022692"/>
    </source>
</evidence>
<evidence type="ECO:0000256" key="7">
    <source>
        <dbReference type="SAM" id="Phobius"/>
    </source>
</evidence>
<dbReference type="PANTHER" id="PTHR32196">
    <property type="entry name" value="ABC TRANSPORTER PERMEASE PROTEIN YPHD-RELATED-RELATED"/>
    <property type="match status" value="1"/>
</dbReference>
<gene>
    <name evidence="8" type="ORF">J4H92_14270</name>
</gene>
<accession>A0A939MM62</accession>
<proteinExistence type="predicted"/>
<reference evidence="8" key="1">
    <citation type="submission" date="2021-03" db="EMBL/GenBank/DDBJ databases">
        <title>Leucobacter chromiisoli sp. nov., isolated from chromium-containing soil of chemical plant.</title>
        <authorList>
            <person name="Xu Z."/>
        </authorList>
    </citation>
    <scope>NUCLEOTIDE SEQUENCE</scope>
    <source>
        <strain evidence="8">S27</strain>
    </source>
</reference>
<evidence type="ECO:0000313" key="8">
    <source>
        <dbReference type="EMBL" id="MBO1903106.1"/>
    </source>
</evidence>
<keyword evidence="2" id="KW-1003">Cell membrane</keyword>
<feature type="transmembrane region" description="Helical" evidence="7">
    <location>
        <begin position="157"/>
        <end position="175"/>
    </location>
</feature>
<feature type="transmembrane region" description="Helical" evidence="7">
    <location>
        <begin position="195"/>
        <end position="216"/>
    </location>
</feature>
<dbReference type="AlphaFoldDB" id="A0A939MM62"/>
<evidence type="ECO:0000256" key="5">
    <source>
        <dbReference type="ARBA" id="ARBA00023136"/>
    </source>
</evidence>
<organism evidence="8 9">
    <name type="scientific">Leucobacter weissii</name>
    <dbReference type="NCBI Taxonomy" id="1983706"/>
    <lineage>
        <taxon>Bacteria</taxon>
        <taxon>Bacillati</taxon>
        <taxon>Actinomycetota</taxon>
        <taxon>Actinomycetes</taxon>
        <taxon>Micrococcales</taxon>
        <taxon>Microbacteriaceae</taxon>
        <taxon>Leucobacter</taxon>
    </lineage>
</organism>
<feature type="transmembrane region" description="Helical" evidence="7">
    <location>
        <begin position="129"/>
        <end position="150"/>
    </location>
</feature>
<dbReference type="RefSeq" id="WP_208098858.1">
    <property type="nucleotide sequence ID" value="NZ_JAGDYM010000017.1"/>
</dbReference>
<evidence type="ECO:0000313" key="9">
    <source>
        <dbReference type="Proteomes" id="UP000664382"/>
    </source>
</evidence>
<comment type="subcellular location">
    <subcellularLocation>
        <location evidence="1">Cell membrane</location>
        <topology evidence="1">Multi-pass membrane protein</topology>
    </subcellularLocation>
</comment>
<feature type="transmembrane region" description="Helical" evidence="7">
    <location>
        <begin position="248"/>
        <end position="268"/>
    </location>
</feature>
<evidence type="ECO:0000256" key="4">
    <source>
        <dbReference type="ARBA" id="ARBA00022989"/>
    </source>
</evidence>
<dbReference type="GO" id="GO:0022857">
    <property type="term" value="F:transmembrane transporter activity"/>
    <property type="evidence" value="ECO:0007669"/>
    <property type="project" value="InterPro"/>
</dbReference>
<protein>
    <submittedName>
        <fullName evidence="8">ABC transporter permease</fullName>
    </submittedName>
</protein>
<dbReference type="EMBL" id="JAGDYM010000017">
    <property type="protein sequence ID" value="MBO1903106.1"/>
    <property type="molecule type" value="Genomic_DNA"/>
</dbReference>
<feature type="region of interest" description="Disordered" evidence="6">
    <location>
        <begin position="1"/>
        <end position="36"/>
    </location>
</feature>
<name>A0A939MM62_9MICO</name>
<comment type="caution">
    <text evidence="8">The sequence shown here is derived from an EMBL/GenBank/DDBJ whole genome shotgun (WGS) entry which is preliminary data.</text>
</comment>
<keyword evidence="3 7" id="KW-0812">Transmembrane</keyword>
<feature type="transmembrane region" description="Helical" evidence="7">
    <location>
        <begin position="330"/>
        <end position="347"/>
    </location>
</feature>
<feature type="transmembrane region" description="Helical" evidence="7">
    <location>
        <begin position="105"/>
        <end position="123"/>
    </location>
</feature>
<evidence type="ECO:0000256" key="2">
    <source>
        <dbReference type="ARBA" id="ARBA00022475"/>
    </source>
</evidence>
<feature type="transmembrane region" description="Helical" evidence="7">
    <location>
        <begin position="45"/>
        <end position="64"/>
    </location>
</feature>
<dbReference type="InterPro" id="IPR001851">
    <property type="entry name" value="ABC_transp_permease"/>
</dbReference>
<dbReference type="CDD" id="cd06579">
    <property type="entry name" value="TM_PBP1_transp_AraH_like"/>
    <property type="match status" value="1"/>
</dbReference>
<keyword evidence="4 7" id="KW-1133">Transmembrane helix</keyword>
<sequence>MTTTASTPDTAEASDLPAPGTRSEELGIPGADGPSNRRRRFPRSLVVRLLPPLVLAGLIIYFSLARDTFFTVQNFVSMGTTAGYLLAGALGLTLVVLAGSIDISVGATVLLTAAVIAIATKALGDNLLVALALTLVTGALIGAANGALTVVGRLPSFIVTLGTLSLFTGLGLTLLKGQSVSFVAPSLLALVNTQLVPGITGTFLIGLILFAISWFVTRKTRFGLYIYSLGANEKAANLAGVNAKAVRFWLFVISAVFAAISGLLLVSGLQAGGPTLGTSFMLDAIAAVAVGGTSLAGGSGGVERTFIGVLILTVLASGLNQLGVPDFTQTMIKGAVVLFAATLTIAGRKDAIVK</sequence>
<evidence type="ECO:0000256" key="6">
    <source>
        <dbReference type="SAM" id="MobiDB-lite"/>
    </source>
</evidence>
<feature type="transmembrane region" description="Helical" evidence="7">
    <location>
        <begin position="305"/>
        <end position="324"/>
    </location>
</feature>
<dbReference type="GO" id="GO:0005886">
    <property type="term" value="C:plasma membrane"/>
    <property type="evidence" value="ECO:0007669"/>
    <property type="project" value="UniProtKB-SubCell"/>
</dbReference>
<dbReference type="PANTHER" id="PTHR32196:SF72">
    <property type="entry name" value="RIBOSE IMPORT PERMEASE PROTEIN RBSC"/>
    <property type="match status" value="1"/>
</dbReference>
<keyword evidence="5 7" id="KW-0472">Membrane</keyword>